<organism evidence="2">
    <name type="scientific">marine sediment metagenome</name>
    <dbReference type="NCBI Taxonomy" id="412755"/>
    <lineage>
        <taxon>unclassified sequences</taxon>
        <taxon>metagenomes</taxon>
        <taxon>ecological metagenomes</taxon>
    </lineage>
</organism>
<name>X1R571_9ZZZZ</name>
<dbReference type="InterPro" id="IPR036866">
    <property type="entry name" value="RibonucZ/Hydroxyglut_hydro"/>
</dbReference>
<dbReference type="InterPro" id="IPR011108">
    <property type="entry name" value="RMMBL"/>
</dbReference>
<feature type="domain" description="Zn-dependent metallo-hydrolase RNA specificity" evidence="1">
    <location>
        <begin position="360"/>
        <end position="388"/>
    </location>
</feature>
<sequence>YTTAVTAFIAKAIQDSGRSAFDQQVCYFSPTIRECPTGWRQIAYLSGDAAKQQRQFCVADVKSEALSPEAIQFWERGFWEKTPRQKELASHPLSSHHDCSFNLCCFPVDHSIPGACAWGIETSSGWVIYSGDLRLHGKRTELARKFIEGAAKLHPKALILEGTNVLHETNVAEREVYENALRAITISDSLVIADFSPRDVDRLLTFLQIAREAGRKLAILPRDAYLLKTMRLLEPEIPDIAEDDSLVIYQETVASKHPSLWLRNICQEYNSKIVLADDVRVAQDQFILCFSFFDLNELPSICPKPGSLYVYSSSEPHDEEQEIDFQRLHSWLRHFELKGFGLPVEVNGEWQIPDGERGLHASGHACGPDLLKIAREIKPESLIPVHSENPGFYIDHLANNVLNVILPTLGGTIDI</sequence>
<dbReference type="SUPFAM" id="SSF56281">
    <property type="entry name" value="Metallo-hydrolase/oxidoreductase"/>
    <property type="match status" value="1"/>
</dbReference>
<evidence type="ECO:0000259" key="1">
    <source>
        <dbReference type="Pfam" id="PF07521"/>
    </source>
</evidence>
<dbReference type="PANTHER" id="PTHR43694">
    <property type="entry name" value="RIBONUCLEASE J"/>
    <property type="match status" value="1"/>
</dbReference>
<dbReference type="Gene3D" id="3.60.15.10">
    <property type="entry name" value="Ribonuclease Z/Hydroxyacylglutathione hydrolase-like"/>
    <property type="match status" value="1"/>
</dbReference>
<evidence type="ECO:0000313" key="2">
    <source>
        <dbReference type="EMBL" id="GAI75673.1"/>
    </source>
</evidence>
<comment type="caution">
    <text evidence="2">The sequence shown here is derived from an EMBL/GenBank/DDBJ whole genome shotgun (WGS) entry which is preliminary data.</text>
</comment>
<reference evidence="2" key="1">
    <citation type="journal article" date="2014" name="Front. Microbiol.">
        <title>High frequency of phylogenetically diverse reductive dehalogenase-homologous genes in deep subseafloor sedimentary metagenomes.</title>
        <authorList>
            <person name="Kawai M."/>
            <person name="Futagami T."/>
            <person name="Toyoda A."/>
            <person name="Takaki Y."/>
            <person name="Nishi S."/>
            <person name="Hori S."/>
            <person name="Arai W."/>
            <person name="Tsubouchi T."/>
            <person name="Morono Y."/>
            <person name="Uchiyama I."/>
            <person name="Ito T."/>
            <person name="Fujiyama A."/>
            <person name="Inagaki F."/>
            <person name="Takami H."/>
        </authorList>
    </citation>
    <scope>NUCLEOTIDE SEQUENCE</scope>
    <source>
        <strain evidence="2">Expedition CK06-06</strain>
    </source>
</reference>
<dbReference type="EMBL" id="BARW01006426">
    <property type="protein sequence ID" value="GAI75673.1"/>
    <property type="molecule type" value="Genomic_DNA"/>
</dbReference>
<dbReference type="Pfam" id="PF07521">
    <property type="entry name" value="RMMBL"/>
    <property type="match status" value="1"/>
</dbReference>
<feature type="non-terminal residue" evidence="2">
    <location>
        <position position="1"/>
    </location>
</feature>
<gene>
    <name evidence="2" type="ORF">S12H4_13495</name>
</gene>
<dbReference type="PANTHER" id="PTHR43694:SF1">
    <property type="entry name" value="RIBONUCLEASE J"/>
    <property type="match status" value="1"/>
</dbReference>
<proteinExistence type="predicted"/>
<accession>X1R571</accession>
<protein>
    <recommendedName>
        <fullName evidence="1">Zn-dependent metallo-hydrolase RNA specificity domain-containing protein</fullName>
    </recommendedName>
</protein>
<dbReference type="AlphaFoldDB" id="X1R571"/>